<protein>
    <recommendedName>
        <fullName evidence="4">DUF1304 domain-containing protein</fullName>
    </recommendedName>
</protein>
<dbReference type="Pfam" id="PF06993">
    <property type="entry name" value="DUF1304"/>
    <property type="match status" value="1"/>
</dbReference>
<dbReference type="AlphaFoldDB" id="A0A0L0G9N9"/>
<dbReference type="EMBL" id="KQ241694">
    <property type="protein sequence ID" value="KNC85576.1"/>
    <property type="molecule type" value="Genomic_DNA"/>
</dbReference>
<evidence type="ECO:0000313" key="3">
    <source>
        <dbReference type="Proteomes" id="UP000054560"/>
    </source>
</evidence>
<dbReference type="InterPro" id="IPR009732">
    <property type="entry name" value="DUF1304"/>
</dbReference>
<evidence type="ECO:0000256" key="1">
    <source>
        <dbReference type="SAM" id="Phobius"/>
    </source>
</evidence>
<keyword evidence="1" id="KW-0812">Transmembrane</keyword>
<keyword evidence="3" id="KW-1185">Reference proteome</keyword>
<sequence length="127" mass="14059">MISTLAKGVVFSVATLHVYILALEMFMWDQPRAMKAFGVRKTPENIEFQRKTYTMAKNQGLYNGFLAAGLYRGLYLGDTDTGTDYKFFFLSCVAVAGVYGAATVFPKILMVQTVPALTGIALLYFSL</sequence>
<feature type="transmembrane region" description="Helical" evidence="1">
    <location>
        <begin position="85"/>
        <end position="102"/>
    </location>
</feature>
<name>A0A0L0G9N9_9EUKA</name>
<dbReference type="PANTHER" id="PTHR38446:SF1">
    <property type="entry name" value="BLL0914 PROTEIN"/>
    <property type="match status" value="1"/>
</dbReference>
<proteinExistence type="predicted"/>
<evidence type="ECO:0008006" key="4">
    <source>
        <dbReference type="Google" id="ProtNLM"/>
    </source>
</evidence>
<reference evidence="2 3" key="1">
    <citation type="submission" date="2011-02" db="EMBL/GenBank/DDBJ databases">
        <title>The Genome Sequence of Sphaeroforma arctica JP610.</title>
        <authorList>
            <consortium name="The Broad Institute Genome Sequencing Platform"/>
            <person name="Russ C."/>
            <person name="Cuomo C."/>
            <person name="Young S.K."/>
            <person name="Zeng Q."/>
            <person name="Gargeya S."/>
            <person name="Alvarado L."/>
            <person name="Berlin A."/>
            <person name="Chapman S.B."/>
            <person name="Chen Z."/>
            <person name="Freedman E."/>
            <person name="Gellesch M."/>
            <person name="Goldberg J."/>
            <person name="Griggs A."/>
            <person name="Gujja S."/>
            <person name="Heilman E."/>
            <person name="Heiman D."/>
            <person name="Howarth C."/>
            <person name="Mehta T."/>
            <person name="Neiman D."/>
            <person name="Pearson M."/>
            <person name="Roberts A."/>
            <person name="Saif S."/>
            <person name="Shea T."/>
            <person name="Shenoy N."/>
            <person name="Sisk P."/>
            <person name="Stolte C."/>
            <person name="Sykes S."/>
            <person name="White J."/>
            <person name="Yandava C."/>
            <person name="Burger G."/>
            <person name="Gray M.W."/>
            <person name="Holland P.W.H."/>
            <person name="King N."/>
            <person name="Lang F.B.F."/>
            <person name="Roger A.J."/>
            <person name="Ruiz-Trillo I."/>
            <person name="Haas B."/>
            <person name="Nusbaum C."/>
            <person name="Birren B."/>
        </authorList>
    </citation>
    <scope>NUCLEOTIDE SEQUENCE [LARGE SCALE GENOMIC DNA]</scope>
    <source>
        <strain evidence="2 3">JP610</strain>
    </source>
</reference>
<dbReference type="GeneID" id="25902738"/>
<gene>
    <name evidence="2" type="ORF">SARC_02234</name>
</gene>
<keyword evidence="1" id="KW-0472">Membrane</keyword>
<dbReference type="STRING" id="667725.A0A0L0G9N9"/>
<organism evidence="2 3">
    <name type="scientific">Sphaeroforma arctica JP610</name>
    <dbReference type="NCBI Taxonomy" id="667725"/>
    <lineage>
        <taxon>Eukaryota</taxon>
        <taxon>Ichthyosporea</taxon>
        <taxon>Ichthyophonida</taxon>
        <taxon>Sphaeroforma</taxon>
    </lineage>
</organism>
<dbReference type="eggNOG" id="ENOG502S8NV">
    <property type="taxonomic scope" value="Eukaryota"/>
</dbReference>
<dbReference type="OrthoDB" id="2147008at2759"/>
<accession>A0A0L0G9N9</accession>
<dbReference type="RefSeq" id="XP_014159478.1">
    <property type="nucleotide sequence ID" value="XM_014304003.1"/>
</dbReference>
<keyword evidence="1" id="KW-1133">Transmembrane helix</keyword>
<dbReference type="Proteomes" id="UP000054560">
    <property type="component" value="Unassembled WGS sequence"/>
</dbReference>
<evidence type="ECO:0000313" key="2">
    <source>
        <dbReference type="EMBL" id="KNC85576.1"/>
    </source>
</evidence>
<feature type="transmembrane region" description="Helical" evidence="1">
    <location>
        <begin position="6"/>
        <end position="26"/>
    </location>
</feature>
<dbReference type="PANTHER" id="PTHR38446">
    <property type="entry name" value="BLL0914 PROTEIN"/>
    <property type="match status" value="1"/>
</dbReference>